<dbReference type="AlphaFoldDB" id="A0A6J1LPP2"/>
<dbReference type="KEGG" id="dhe:111597509"/>
<evidence type="ECO:0000313" key="7">
    <source>
        <dbReference type="Proteomes" id="UP000504633"/>
    </source>
</evidence>
<dbReference type="GeneID" id="111597509"/>
<dbReference type="SMART" id="SM00198">
    <property type="entry name" value="SCP"/>
    <property type="match status" value="1"/>
</dbReference>
<dbReference type="InterPro" id="IPR014044">
    <property type="entry name" value="CAP_dom"/>
</dbReference>
<proteinExistence type="inferred from homology"/>
<evidence type="ECO:0000256" key="4">
    <source>
        <dbReference type="ARBA" id="ARBA00022729"/>
    </source>
</evidence>
<evidence type="ECO:0000313" key="8">
    <source>
        <dbReference type="RefSeq" id="XP_023168045.2"/>
    </source>
</evidence>
<dbReference type="RefSeq" id="XP_023168045.2">
    <property type="nucleotide sequence ID" value="XM_023312277.2"/>
</dbReference>
<dbReference type="InterPro" id="IPR034763">
    <property type="entry name" value="P14a_insect"/>
</dbReference>
<dbReference type="Proteomes" id="UP000504633">
    <property type="component" value="Unplaced"/>
</dbReference>
<gene>
    <name evidence="8" type="primary">LOC111597509</name>
</gene>
<evidence type="ECO:0000256" key="5">
    <source>
        <dbReference type="SAM" id="SignalP"/>
    </source>
</evidence>
<accession>A0A6J1LPP2</accession>
<keyword evidence="3" id="KW-0964">Secreted</keyword>
<protein>
    <submittedName>
        <fullName evidence="8">Venom allergen 3</fullName>
    </submittedName>
</protein>
<dbReference type="Gene3D" id="3.40.33.10">
    <property type="entry name" value="CAP"/>
    <property type="match status" value="1"/>
</dbReference>
<evidence type="ECO:0000256" key="3">
    <source>
        <dbReference type="ARBA" id="ARBA00022525"/>
    </source>
</evidence>
<dbReference type="SUPFAM" id="SSF55797">
    <property type="entry name" value="PR-1-like"/>
    <property type="match status" value="1"/>
</dbReference>
<keyword evidence="4 5" id="KW-0732">Signal</keyword>
<feature type="signal peptide" evidence="5">
    <location>
        <begin position="1"/>
        <end position="22"/>
    </location>
</feature>
<dbReference type="PIRSF" id="PIRSF038921">
    <property type="entry name" value="P14a"/>
    <property type="match status" value="1"/>
</dbReference>
<dbReference type="InterPro" id="IPR035940">
    <property type="entry name" value="CAP_sf"/>
</dbReference>
<reference evidence="8" key="1">
    <citation type="submission" date="2025-08" db="UniProtKB">
        <authorList>
            <consortium name="RefSeq"/>
        </authorList>
    </citation>
    <scope>IDENTIFICATION</scope>
    <source>
        <strain evidence="8">15085-1641.00</strain>
        <tissue evidence="8">Whole body</tissue>
    </source>
</reference>
<evidence type="ECO:0000259" key="6">
    <source>
        <dbReference type="SMART" id="SM00198"/>
    </source>
</evidence>
<dbReference type="OMA" id="TLNVKQC"/>
<feature type="domain" description="SCP" evidence="6">
    <location>
        <begin position="64"/>
        <end position="223"/>
    </location>
</feature>
<comment type="similarity">
    <text evidence="2">Belongs to the CRISP family.</text>
</comment>
<comment type="subcellular location">
    <subcellularLocation>
        <location evidence="1">Secreted</location>
    </subcellularLocation>
</comment>
<evidence type="ECO:0000256" key="2">
    <source>
        <dbReference type="ARBA" id="ARBA00009923"/>
    </source>
</evidence>
<organism evidence="7 8">
    <name type="scientific">Drosophila hydei</name>
    <name type="common">Fruit fly</name>
    <dbReference type="NCBI Taxonomy" id="7224"/>
    <lineage>
        <taxon>Eukaryota</taxon>
        <taxon>Metazoa</taxon>
        <taxon>Ecdysozoa</taxon>
        <taxon>Arthropoda</taxon>
        <taxon>Hexapoda</taxon>
        <taxon>Insecta</taxon>
        <taxon>Pterygota</taxon>
        <taxon>Neoptera</taxon>
        <taxon>Endopterygota</taxon>
        <taxon>Diptera</taxon>
        <taxon>Brachycera</taxon>
        <taxon>Muscomorpha</taxon>
        <taxon>Ephydroidea</taxon>
        <taxon>Drosophilidae</taxon>
        <taxon>Drosophila</taxon>
    </lineage>
</organism>
<keyword evidence="7" id="KW-1185">Reference proteome</keyword>
<dbReference type="CDD" id="cd05380">
    <property type="entry name" value="CAP_euk"/>
    <property type="match status" value="1"/>
</dbReference>
<dbReference type="Pfam" id="PF00188">
    <property type="entry name" value="CAP"/>
    <property type="match status" value="1"/>
</dbReference>
<dbReference type="OrthoDB" id="414826at2759"/>
<name>A0A6J1LPP2_DROHY</name>
<dbReference type="GO" id="GO:0005576">
    <property type="term" value="C:extracellular region"/>
    <property type="evidence" value="ECO:0007669"/>
    <property type="project" value="UniProtKB-SubCell"/>
</dbReference>
<evidence type="ECO:0000256" key="1">
    <source>
        <dbReference type="ARBA" id="ARBA00004613"/>
    </source>
</evidence>
<feature type="chain" id="PRO_5027005871" evidence="5">
    <location>
        <begin position="23"/>
        <end position="266"/>
    </location>
</feature>
<sequence length="266" mass="30575">MPHYYKHLLAIVLLVILQQVHCQNETNYCQTGLCSSLKKHIGCKNNGELAKVCPPTTELLNLSQHQAIILSRHNQPRNLLAAGKIEGLRSPEKMATMQWHEELEQLATLNVKQCALHYDPCHNTFDFRNSGQNLALITINKTDITNEELINSTIDGWWNQYKNITQQRVDYFPKETKITDFVRNFAVMARDNNTHVGCAAVRFTKGLVQNFLMACNYASNFVPEHAIYRVKSLNCQSGYDRIYPALCKTSEQYRDIEPLEPNKWGF</sequence>